<dbReference type="EMBL" id="VSRR010000725">
    <property type="protein sequence ID" value="MPC18965.1"/>
    <property type="molecule type" value="Genomic_DNA"/>
</dbReference>
<dbReference type="Proteomes" id="UP000324222">
    <property type="component" value="Unassembled WGS sequence"/>
</dbReference>
<proteinExistence type="predicted"/>
<organism evidence="2 3">
    <name type="scientific">Portunus trituberculatus</name>
    <name type="common">Swimming crab</name>
    <name type="synonym">Neptunus trituberculatus</name>
    <dbReference type="NCBI Taxonomy" id="210409"/>
    <lineage>
        <taxon>Eukaryota</taxon>
        <taxon>Metazoa</taxon>
        <taxon>Ecdysozoa</taxon>
        <taxon>Arthropoda</taxon>
        <taxon>Crustacea</taxon>
        <taxon>Multicrustacea</taxon>
        <taxon>Malacostraca</taxon>
        <taxon>Eumalacostraca</taxon>
        <taxon>Eucarida</taxon>
        <taxon>Decapoda</taxon>
        <taxon>Pleocyemata</taxon>
        <taxon>Brachyura</taxon>
        <taxon>Eubrachyura</taxon>
        <taxon>Portunoidea</taxon>
        <taxon>Portunidae</taxon>
        <taxon>Portuninae</taxon>
        <taxon>Portunus</taxon>
    </lineage>
</organism>
<evidence type="ECO:0000313" key="3">
    <source>
        <dbReference type="Proteomes" id="UP000324222"/>
    </source>
</evidence>
<keyword evidence="3" id="KW-1185">Reference proteome</keyword>
<reference evidence="2 3" key="1">
    <citation type="submission" date="2019-05" db="EMBL/GenBank/DDBJ databases">
        <title>Another draft genome of Portunus trituberculatus and its Hox gene families provides insights of decapod evolution.</title>
        <authorList>
            <person name="Jeong J.-H."/>
            <person name="Song I."/>
            <person name="Kim S."/>
            <person name="Choi T."/>
            <person name="Kim D."/>
            <person name="Ryu S."/>
            <person name="Kim W."/>
        </authorList>
    </citation>
    <scope>NUCLEOTIDE SEQUENCE [LARGE SCALE GENOMIC DNA]</scope>
    <source>
        <tissue evidence="2">Muscle</tissue>
    </source>
</reference>
<protein>
    <submittedName>
        <fullName evidence="2">Uncharacterized protein</fullName>
    </submittedName>
</protein>
<dbReference type="AlphaFoldDB" id="A0A5B7DD47"/>
<accession>A0A5B7DD47</accession>
<sequence length="252" mass="27666">MLQITSGGTPPSPLQHHSLPASPAAVFKPRPPLHLSSTLPLGDIQGFFFSSPFSPFDDLSESLLAKQPSRCFLHWTISAAALHIDQGLPRTAAAVWLRMARVGEVLYERRRVGEGRAVQMSGVQGNSCLISPSVLSDRPRVLTVREGRGWSVRQTIHNAWETPVYILFSVRLTYITPSSSSVAVVPHPRKSLSVADRRARRGLRGSAACAPCVCESQRSKGLEACHANIPQEDQQKVLYAFDKGHGEIKYCF</sequence>
<evidence type="ECO:0000313" key="2">
    <source>
        <dbReference type="EMBL" id="MPC18965.1"/>
    </source>
</evidence>
<gene>
    <name evidence="2" type="ORF">E2C01_011865</name>
</gene>
<feature type="region of interest" description="Disordered" evidence="1">
    <location>
        <begin position="1"/>
        <end position="20"/>
    </location>
</feature>
<evidence type="ECO:0000256" key="1">
    <source>
        <dbReference type="SAM" id="MobiDB-lite"/>
    </source>
</evidence>
<name>A0A5B7DD47_PORTR</name>
<comment type="caution">
    <text evidence="2">The sequence shown here is derived from an EMBL/GenBank/DDBJ whole genome shotgun (WGS) entry which is preliminary data.</text>
</comment>